<dbReference type="Proteomes" id="UP000230002">
    <property type="component" value="Unassembled WGS sequence"/>
</dbReference>
<evidence type="ECO:0000313" key="2">
    <source>
        <dbReference type="EMBL" id="PIL35942.1"/>
    </source>
</evidence>
<accession>A0A2G8SQC1</accession>
<proteinExistence type="predicted"/>
<gene>
    <name evidence="2" type="ORF">GSI_01602</name>
</gene>
<dbReference type="STRING" id="1077348.A0A2G8SQC1"/>
<keyword evidence="3" id="KW-1185">Reference proteome</keyword>
<reference evidence="2 3" key="1">
    <citation type="journal article" date="2015" name="Sci. Rep.">
        <title>Chromosome-level genome map provides insights into diverse defense mechanisms in the medicinal fungus Ganoderma sinense.</title>
        <authorList>
            <person name="Zhu Y."/>
            <person name="Xu J."/>
            <person name="Sun C."/>
            <person name="Zhou S."/>
            <person name="Xu H."/>
            <person name="Nelson D.R."/>
            <person name="Qian J."/>
            <person name="Song J."/>
            <person name="Luo H."/>
            <person name="Xiang L."/>
            <person name="Li Y."/>
            <person name="Xu Z."/>
            <person name="Ji A."/>
            <person name="Wang L."/>
            <person name="Lu S."/>
            <person name="Hayward A."/>
            <person name="Sun W."/>
            <person name="Li X."/>
            <person name="Schwartz D.C."/>
            <person name="Wang Y."/>
            <person name="Chen S."/>
        </authorList>
    </citation>
    <scope>NUCLEOTIDE SEQUENCE [LARGE SCALE GENOMIC DNA]</scope>
    <source>
        <strain evidence="2 3">ZZ0214-1</strain>
    </source>
</reference>
<dbReference type="OrthoDB" id="2745211at2759"/>
<dbReference type="AlphaFoldDB" id="A0A2G8SQC1"/>
<evidence type="ECO:0000256" key="1">
    <source>
        <dbReference type="SAM" id="MobiDB-lite"/>
    </source>
</evidence>
<feature type="region of interest" description="Disordered" evidence="1">
    <location>
        <begin position="314"/>
        <end position="333"/>
    </location>
</feature>
<evidence type="ECO:0000313" key="3">
    <source>
        <dbReference type="Proteomes" id="UP000230002"/>
    </source>
</evidence>
<dbReference type="EMBL" id="AYKW01000002">
    <property type="protein sequence ID" value="PIL35942.1"/>
    <property type="molecule type" value="Genomic_DNA"/>
</dbReference>
<organism evidence="2 3">
    <name type="scientific">Ganoderma sinense ZZ0214-1</name>
    <dbReference type="NCBI Taxonomy" id="1077348"/>
    <lineage>
        <taxon>Eukaryota</taxon>
        <taxon>Fungi</taxon>
        <taxon>Dikarya</taxon>
        <taxon>Basidiomycota</taxon>
        <taxon>Agaricomycotina</taxon>
        <taxon>Agaricomycetes</taxon>
        <taxon>Polyporales</taxon>
        <taxon>Polyporaceae</taxon>
        <taxon>Ganoderma</taxon>
    </lineage>
</organism>
<name>A0A2G8SQC1_9APHY</name>
<protein>
    <submittedName>
        <fullName evidence="2">Uncharacterized protein</fullName>
    </submittedName>
</protein>
<comment type="caution">
    <text evidence="2">The sequence shown here is derived from an EMBL/GenBank/DDBJ whole genome shotgun (WGS) entry which is preliminary data.</text>
</comment>
<sequence>MADTFLQANGRLPAWSIYAQQLFHHRHGYSLWMPEYDPCLGEVKIGDVGWINEGGFYPLFNSLKSMEEPQPRGVVPEGHEPMNLANVIVSDDRKTITQPLLCGGSIKQVKASATLAANGFVGFPWPFSESVSANGFHSGLVAPCSPSAGAHFGFECSTDAGAFLLLAPPAVSKQIQSKKHIADYMRKNFPQWSELANSHFGLGLKDEEIVFVSGTTKTSKWAVAAFHGEYRRKEGSITADFGSLMGIEISVSISDEMLPSSYYRTGPAREPALSPLLPDTNEPVLSAPPQERCDQCIFLHYYKMKRRLGWKSTPMQAAGGPHELPPSSRDGGDDVLCPSYDDAEETPIFDEDLGKPFDPVNDILDYILEVRDTDTL</sequence>